<dbReference type="Gene3D" id="3.30.710.10">
    <property type="entry name" value="Potassium Channel Kv1.1, Chain A"/>
    <property type="match status" value="1"/>
</dbReference>
<evidence type="ECO:0000313" key="3">
    <source>
        <dbReference type="Proteomes" id="UP000800097"/>
    </source>
</evidence>
<dbReference type="RefSeq" id="XP_033652782.1">
    <property type="nucleotide sequence ID" value="XM_033801930.1"/>
</dbReference>
<dbReference type="GeneID" id="54555105"/>
<name>A0A6A6JGK7_WESOR</name>
<dbReference type="Proteomes" id="UP000800097">
    <property type="component" value="Unassembled WGS sequence"/>
</dbReference>
<accession>A0A6A6JGK7</accession>
<evidence type="ECO:0000313" key="2">
    <source>
        <dbReference type="EMBL" id="KAF2275243.1"/>
    </source>
</evidence>
<evidence type="ECO:0000256" key="1">
    <source>
        <dbReference type="SAM" id="MobiDB-lite"/>
    </source>
</evidence>
<protein>
    <recommendedName>
        <fullName evidence="4">BTB domain-containing protein</fullName>
    </recommendedName>
</protein>
<evidence type="ECO:0008006" key="4">
    <source>
        <dbReference type="Google" id="ProtNLM"/>
    </source>
</evidence>
<dbReference type="InterPro" id="IPR011333">
    <property type="entry name" value="SKP1/BTB/POZ_sf"/>
</dbReference>
<feature type="region of interest" description="Disordered" evidence="1">
    <location>
        <begin position="33"/>
        <end position="65"/>
    </location>
</feature>
<dbReference type="EMBL" id="ML986498">
    <property type="protein sequence ID" value="KAF2275243.1"/>
    <property type="molecule type" value="Genomic_DNA"/>
</dbReference>
<dbReference type="OrthoDB" id="5326346at2759"/>
<dbReference type="AlphaFoldDB" id="A0A6A6JGK7"/>
<proteinExistence type="predicted"/>
<sequence length="702" mass="79834">MADPYVVNPFADTIIFLKNPTVEFAVWESHDTQLDRGAQNGNDGDGSDIHEDKDEGPDSKESVDSLINCTDSSNLHDQSSPMIEYHVSSSHLILASKVFSVKASPRWGQDKQADGKYHHTAEGWDPEAFLILMQILHLKHSKLPAKVTLDMMAKLAVLADFYECEEAVEVLIQKWIKALRQESGLPAEYCRDMVLWICIARVFGLTDVFAHCIRTTMYTVREPIQTLGLPMWDLDIKLLTSYKKLAQDALMIELAKKIRKYRSPSYICPQEYGEFSNRCRRHLLRAFSKAWEYVVAAYPDLKPDITFEEYWALSSQHKGAAALLKTSLKTVEDRLHDLMNDPKFQQPKCDPAHDPTHARCNFKHQLKSTLPFIKKALRPCDLQQKHTSTPLHGPDNASERRFLDVAGGELVSRTVTFLSQELRVSSRHLTLASPIIREDFTKHISTGQTCSSPKYDLEVRWYDEDRFHTFMNVLHLRNWKVPKTLSLADIAAVGGLVRKYDCAEAFSEWGSMWIMALPPLRSDKELSTLALLGRVHAAWLFQLPDVSKIKTLEAVRMSRGTETEIKNFRPLARVLLKVHTMRRAAIRKIADDILSLPSAQALKERKCAKGVKTSLECALEVLGLQHDPSTGPHTALRLQDLYDRVQQEPSPDSCCLAQLLGVKDVVERVWAQPPQPELHPSVQTLLSEYRNRSAWDRTSVRH</sequence>
<feature type="compositionally biased region" description="Basic and acidic residues" evidence="1">
    <location>
        <begin position="47"/>
        <end position="63"/>
    </location>
</feature>
<organism evidence="2 3">
    <name type="scientific">Westerdykella ornata</name>
    <dbReference type="NCBI Taxonomy" id="318751"/>
    <lineage>
        <taxon>Eukaryota</taxon>
        <taxon>Fungi</taxon>
        <taxon>Dikarya</taxon>
        <taxon>Ascomycota</taxon>
        <taxon>Pezizomycotina</taxon>
        <taxon>Dothideomycetes</taxon>
        <taxon>Pleosporomycetidae</taxon>
        <taxon>Pleosporales</taxon>
        <taxon>Sporormiaceae</taxon>
        <taxon>Westerdykella</taxon>
    </lineage>
</organism>
<reference evidence="2" key="1">
    <citation type="journal article" date="2020" name="Stud. Mycol.">
        <title>101 Dothideomycetes genomes: a test case for predicting lifestyles and emergence of pathogens.</title>
        <authorList>
            <person name="Haridas S."/>
            <person name="Albert R."/>
            <person name="Binder M."/>
            <person name="Bloem J."/>
            <person name="Labutti K."/>
            <person name="Salamov A."/>
            <person name="Andreopoulos B."/>
            <person name="Baker S."/>
            <person name="Barry K."/>
            <person name="Bills G."/>
            <person name="Bluhm B."/>
            <person name="Cannon C."/>
            <person name="Castanera R."/>
            <person name="Culley D."/>
            <person name="Daum C."/>
            <person name="Ezra D."/>
            <person name="Gonzalez J."/>
            <person name="Henrissat B."/>
            <person name="Kuo A."/>
            <person name="Liang C."/>
            <person name="Lipzen A."/>
            <person name="Lutzoni F."/>
            <person name="Magnuson J."/>
            <person name="Mondo S."/>
            <person name="Nolan M."/>
            <person name="Ohm R."/>
            <person name="Pangilinan J."/>
            <person name="Park H.-J."/>
            <person name="Ramirez L."/>
            <person name="Alfaro M."/>
            <person name="Sun H."/>
            <person name="Tritt A."/>
            <person name="Yoshinaga Y."/>
            <person name="Zwiers L.-H."/>
            <person name="Turgeon B."/>
            <person name="Goodwin S."/>
            <person name="Spatafora J."/>
            <person name="Crous P."/>
            <person name="Grigoriev I."/>
        </authorList>
    </citation>
    <scope>NUCLEOTIDE SEQUENCE</scope>
    <source>
        <strain evidence="2">CBS 379.55</strain>
    </source>
</reference>
<keyword evidence="3" id="KW-1185">Reference proteome</keyword>
<gene>
    <name evidence="2" type="ORF">EI97DRAFT_475841</name>
</gene>